<dbReference type="AlphaFoldDB" id="A0AA36BF48"/>
<feature type="compositionally biased region" description="Polar residues" evidence="1">
    <location>
        <begin position="1"/>
        <end position="22"/>
    </location>
</feature>
<evidence type="ECO:0000313" key="2">
    <source>
        <dbReference type="EMBL" id="CAI9732913.1"/>
    </source>
</evidence>
<feature type="region of interest" description="Disordered" evidence="1">
    <location>
        <begin position="61"/>
        <end position="84"/>
    </location>
</feature>
<proteinExistence type="predicted"/>
<feature type="compositionally biased region" description="Gly residues" evidence="1">
    <location>
        <begin position="75"/>
        <end position="84"/>
    </location>
</feature>
<reference evidence="2" key="1">
    <citation type="submission" date="2023-08" db="EMBL/GenBank/DDBJ databases">
        <authorList>
            <person name="Alioto T."/>
            <person name="Alioto T."/>
            <person name="Gomez Garrido J."/>
        </authorList>
    </citation>
    <scope>NUCLEOTIDE SEQUENCE</scope>
</reference>
<keyword evidence="3" id="KW-1185">Reference proteome</keyword>
<organism evidence="2 3">
    <name type="scientific">Octopus vulgaris</name>
    <name type="common">Common octopus</name>
    <dbReference type="NCBI Taxonomy" id="6645"/>
    <lineage>
        <taxon>Eukaryota</taxon>
        <taxon>Metazoa</taxon>
        <taxon>Spiralia</taxon>
        <taxon>Lophotrochozoa</taxon>
        <taxon>Mollusca</taxon>
        <taxon>Cephalopoda</taxon>
        <taxon>Coleoidea</taxon>
        <taxon>Octopodiformes</taxon>
        <taxon>Octopoda</taxon>
        <taxon>Incirrata</taxon>
        <taxon>Octopodidae</taxon>
        <taxon>Octopus</taxon>
    </lineage>
</organism>
<protein>
    <submittedName>
        <fullName evidence="2">Uncharacterized protein</fullName>
    </submittedName>
</protein>
<name>A0AA36BF48_OCTVU</name>
<sequence>MQQHYQLDGRSTTTITNDATISNNNKNNNYKNNNSCEQCGSDSNECSTGEAQGSSLHFAAARSAKSEKKPAACNDGGGGDGGSGSDGCSVVVVGGGEEGMGCGYIHSRAFKAILNGPHFLTRSISSGFYCLVSSLLSFRCRGRSRSAIVLPYDVYWVSKLGGLEPVSV</sequence>
<feature type="region of interest" description="Disordered" evidence="1">
    <location>
        <begin position="1"/>
        <end position="27"/>
    </location>
</feature>
<evidence type="ECO:0000256" key="1">
    <source>
        <dbReference type="SAM" id="MobiDB-lite"/>
    </source>
</evidence>
<gene>
    <name evidence="2" type="ORF">OCTVUL_1B022448</name>
</gene>
<dbReference type="EMBL" id="OX597827">
    <property type="protein sequence ID" value="CAI9732913.1"/>
    <property type="molecule type" value="Genomic_DNA"/>
</dbReference>
<accession>A0AA36BF48</accession>
<evidence type="ECO:0000313" key="3">
    <source>
        <dbReference type="Proteomes" id="UP001162480"/>
    </source>
</evidence>
<dbReference type="Proteomes" id="UP001162480">
    <property type="component" value="Chromosome 14"/>
</dbReference>